<comment type="similarity">
    <text evidence="1">Belongs to the Clp1 family. NOL9/GRC3 subfamily.</text>
</comment>
<organism evidence="8">
    <name type="scientific">Fonticula alba</name>
    <name type="common">Slime mold</name>
    <dbReference type="NCBI Taxonomy" id="691883"/>
    <lineage>
        <taxon>Eukaryota</taxon>
        <taxon>Rotosphaerida</taxon>
        <taxon>Fonticulaceae</taxon>
        <taxon>Fonticula</taxon>
    </lineage>
</organism>
<dbReference type="InterPro" id="IPR027417">
    <property type="entry name" value="P-loop_NTPase"/>
</dbReference>
<feature type="region of interest" description="Disordered" evidence="6">
    <location>
        <begin position="286"/>
        <end position="316"/>
    </location>
</feature>
<feature type="region of interest" description="Disordered" evidence="6">
    <location>
        <begin position="343"/>
        <end position="393"/>
    </location>
</feature>
<name>A0A058Z871_FONAL</name>
<dbReference type="PANTHER" id="PTHR12755">
    <property type="entry name" value="CLEAVAGE/POLYADENYLATION FACTOR IA SUBUNIT CLP1P"/>
    <property type="match status" value="1"/>
</dbReference>
<dbReference type="Gene3D" id="3.40.50.300">
    <property type="entry name" value="P-loop containing nucleotide triphosphate hydrolases"/>
    <property type="match status" value="1"/>
</dbReference>
<dbReference type="InterPro" id="IPR032319">
    <property type="entry name" value="CLP1_P"/>
</dbReference>
<dbReference type="STRING" id="691883.A0A058Z871"/>
<dbReference type="AlphaFoldDB" id="A0A058Z871"/>
<keyword evidence="4" id="KW-0418">Kinase</keyword>
<feature type="domain" description="Clp1 P-loop" evidence="7">
    <location>
        <begin position="493"/>
        <end position="631"/>
    </location>
</feature>
<gene>
    <name evidence="8" type="ORF">H696_03576</name>
</gene>
<feature type="compositionally biased region" description="Low complexity" evidence="6">
    <location>
        <begin position="369"/>
        <end position="382"/>
    </location>
</feature>
<evidence type="ECO:0000256" key="2">
    <source>
        <dbReference type="ARBA" id="ARBA00022679"/>
    </source>
</evidence>
<dbReference type="PANTHER" id="PTHR12755:SF3">
    <property type="entry name" value="POLYNUCLEOTIDE 5'-HYDROXYL-KINASE NOL9"/>
    <property type="match status" value="1"/>
</dbReference>
<evidence type="ECO:0000256" key="3">
    <source>
        <dbReference type="ARBA" id="ARBA00022741"/>
    </source>
</evidence>
<feature type="compositionally biased region" description="Low complexity" evidence="6">
    <location>
        <begin position="286"/>
        <end position="298"/>
    </location>
</feature>
<evidence type="ECO:0000259" key="7">
    <source>
        <dbReference type="Pfam" id="PF16575"/>
    </source>
</evidence>
<dbReference type="GO" id="GO:0051731">
    <property type="term" value="F:polynucleotide 5'-hydroxyl-kinase activity"/>
    <property type="evidence" value="ECO:0007669"/>
    <property type="project" value="InterPro"/>
</dbReference>
<keyword evidence="3" id="KW-0547">Nucleotide-binding</keyword>
<dbReference type="GeneID" id="20528301"/>
<keyword evidence="9" id="KW-1185">Reference proteome</keyword>
<dbReference type="GO" id="GO:0005634">
    <property type="term" value="C:nucleus"/>
    <property type="evidence" value="ECO:0007669"/>
    <property type="project" value="TreeGrafter"/>
</dbReference>
<dbReference type="GO" id="GO:0005524">
    <property type="term" value="F:ATP binding"/>
    <property type="evidence" value="ECO:0007669"/>
    <property type="project" value="UniProtKB-KW"/>
</dbReference>
<dbReference type="GO" id="GO:0000448">
    <property type="term" value="P:cleavage in ITS2 between 5.8S rRNA and LSU-rRNA of tricistronic rRNA transcript (SSU-rRNA, 5.8S rRNA, LSU-rRNA)"/>
    <property type="evidence" value="ECO:0007669"/>
    <property type="project" value="TreeGrafter"/>
</dbReference>
<evidence type="ECO:0000256" key="4">
    <source>
        <dbReference type="ARBA" id="ARBA00022777"/>
    </source>
</evidence>
<keyword evidence="2" id="KW-0808">Transferase</keyword>
<proteinExistence type="inferred from homology"/>
<dbReference type="eggNOG" id="KOG2750">
    <property type="taxonomic scope" value="Eukaryota"/>
</dbReference>
<dbReference type="RefSeq" id="XP_009495719.1">
    <property type="nucleotide sequence ID" value="XM_009497444.1"/>
</dbReference>
<evidence type="ECO:0000313" key="8">
    <source>
        <dbReference type="EMBL" id="KCV70113.1"/>
    </source>
</evidence>
<accession>A0A058Z871</accession>
<evidence type="ECO:0000256" key="6">
    <source>
        <dbReference type="SAM" id="MobiDB-lite"/>
    </source>
</evidence>
<dbReference type="Pfam" id="PF16575">
    <property type="entry name" value="CLP1_P"/>
    <property type="match status" value="1"/>
</dbReference>
<feature type="region of interest" description="Disordered" evidence="6">
    <location>
        <begin position="1"/>
        <end position="38"/>
    </location>
</feature>
<reference evidence="8" key="1">
    <citation type="submission" date="2013-04" db="EMBL/GenBank/DDBJ databases">
        <title>The Genome Sequence of Fonticula alba ATCC 38817.</title>
        <authorList>
            <consortium name="The Broad Institute Genomics Platform"/>
            <person name="Russ C."/>
            <person name="Cuomo C."/>
            <person name="Burger G."/>
            <person name="Gray M.W."/>
            <person name="Holland P.W.H."/>
            <person name="King N."/>
            <person name="Lang F.B.F."/>
            <person name="Roger A.J."/>
            <person name="Ruiz-Trillo I."/>
            <person name="Brown M."/>
            <person name="Walker B."/>
            <person name="Young S."/>
            <person name="Zeng Q."/>
            <person name="Gargeya S."/>
            <person name="Fitzgerald M."/>
            <person name="Haas B."/>
            <person name="Abouelleil A."/>
            <person name="Allen A.W."/>
            <person name="Alvarado L."/>
            <person name="Arachchi H.M."/>
            <person name="Berlin A.M."/>
            <person name="Chapman S.B."/>
            <person name="Gainer-Dewar J."/>
            <person name="Goldberg J."/>
            <person name="Griggs A."/>
            <person name="Gujja S."/>
            <person name="Hansen M."/>
            <person name="Howarth C."/>
            <person name="Imamovic A."/>
            <person name="Ireland A."/>
            <person name="Larimer J."/>
            <person name="McCowan C."/>
            <person name="Murphy C."/>
            <person name="Pearson M."/>
            <person name="Poon T.W."/>
            <person name="Priest M."/>
            <person name="Roberts A."/>
            <person name="Saif S."/>
            <person name="Shea T."/>
            <person name="Sisk P."/>
            <person name="Sykes S."/>
            <person name="Wortman J."/>
            <person name="Nusbaum C."/>
            <person name="Birren B."/>
        </authorList>
    </citation>
    <scope>NUCLEOTIDE SEQUENCE [LARGE SCALE GENOMIC DNA]</scope>
    <source>
        <strain evidence="8">ATCC 38817</strain>
    </source>
</reference>
<protein>
    <recommendedName>
        <fullName evidence="7">Clp1 P-loop domain-containing protein</fullName>
    </recommendedName>
</protein>
<dbReference type="OrthoDB" id="2405412at2759"/>
<dbReference type="EMBL" id="KB932205">
    <property type="protein sequence ID" value="KCV70113.1"/>
    <property type="molecule type" value="Genomic_DNA"/>
</dbReference>
<dbReference type="InterPro" id="IPR045116">
    <property type="entry name" value="Clp1/Grc3"/>
</dbReference>
<keyword evidence="5" id="KW-0067">ATP-binding</keyword>
<dbReference type="SUPFAM" id="SSF52540">
    <property type="entry name" value="P-loop containing nucleoside triphosphate hydrolases"/>
    <property type="match status" value="1"/>
</dbReference>
<dbReference type="Proteomes" id="UP000030693">
    <property type="component" value="Unassembled WGS sequence"/>
</dbReference>
<feature type="compositionally biased region" description="Gly residues" evidence="6">
    <location>
        <begin position="353"/>
        <end position="368"/>
    </location>
</feature>
<evidence type="ECO:0000313" key="9">
    <source>
        <dbReference type="Proteomes" id="UP000030693"/>
    </source>
</evidence>
<evidence type="ECO:0000256" key="5">
    <source>
        <dbReference type="ARBA" id="ARBA00022840"/>
    </source>
</evidence>
<evidence type="ECO:0000256" key="1">
    <source>
        <dbReference type="ARBA" id="ARBA00011003"/>
    </source>
</evidence>
<sequence>MTRPRSLSSAGRPMPTKHPRLGPAASAPPAPSPAVPSRETLRHLPLPVTVSVVPGPFRPTAANSWTSPCGRFSIIGMRAMETLSFLGAARVRVIHGQVECQGAVLDRTHAAGPRLPSLPPLASPLAATDATHLGVGVYSPASHALASLQALPCPATVGDAVRLKLLPTPGPGSFVSGPDGAGAPTSLRYVPPAGVSLTRVRTGLLRQLLQESLDAFPGELAASLETMGPAFGVDPGEVQATVQAIVERVRSFDAWDSLVLLSVADLAPFACLQAIQGLQNLFGTAPGSGAPGDSSPGDWPAGGPFPASPSWGVGPGPAAGVDPSLLLGGVNFTPEYLLQNMGPELGDDRVAGSAGGSPPGFLHGGSSSGPGASSMASGSPSSEGLNDWSAGESGVGGPAPGFLVARFDDWQSALDTVADELCQYRHAIWHAHATELARARGPADFRHFPGPQGVDGDAAADAAATWPPFETFAPMAWQITEHIGLPPVYLFAGPKNTGKSTLGRWLTNRLLSLGHPVAVLDTDVGQPEYTAPGLISLTVPRSFSLGPPFTHLTEPEFSCFYGALSPNSDPEGFLAACTRAVAHYNEHLAPLGVPLVVNTCGWVRGTGLDLLSGLVAMLNPTRVYAMGTPGRLTRRDLPADFGRNGFAGGAIAPEIAWLTPNDAALVAQGGRLTPREQAAMLKHGPNDHRAMTLMTYLYAGNLLASSGAPAGWPATERRSFLPLARAPGARDACARPLVLRTPRSAGWEAVCVSLEGPADELLARLGSDAPGIEAATCGELLRALNVQLVGLVASAAASGVLEAGRPATIIAAEAPPGRSLDAPFFVRGAQGPSLDGECLGLALVRAVNPTQRDFQLVTTEPIWRLQGGPVPGRIAGRGSCQVGGTPRPSANVLAWRPQGGLDLPVAALSHGSSLVGAPLYATSIFADSLALGGANRRARHNLQRRSNVPGGGR</sequence>